<evidence type="ECO:0000256" key="1">
    <source>
        <dbReference type="ARBA" id="ARBA00022679"/>
    </source>
</evidence>
<dbReference type="SUPFAM" id="SSF63999">
    <property type="entry name" value="Thiamin pyrophosphokinase, catalytic domain"/>
    <property type="match status" value="1"/>
</dbReference>
<dbReference type="GO" id="GO:0004788">
    <property type="term" value="F:thiamine diphosphokinase activity"/>
    <property type="evidence" value="ECO:0007669"/>
    <property type="project" value="UniProtKB-EC"/>
</dbReference>
<gene>
    <name evidence="7" type="ORF">ACFO5X_15385</name>
</gene>
<dbReference type="PANTHER" id="PTHR41299">
    <property type="entry name" value="THIAMINE PYROPHOSPHOKINASE"/>
    <property type="match status" value="1"/>
</dbReference>
<evidence type="ECO:0000256" key="2">
    <source>
        <dbReference type="ARBA" id="ARBA00022741"/>
    </source>
</evidence>
<evidence type="ECO:0000313" key="8">
    <source>
        <dbReference type="Proteomes" id="UP001595973"/>
    </source>
</evidence>
<dbReference type="Pfam" id="PF04263">
    <property type="entry name" value="TPK_catalytic"/>
    <property type="match status" value="1"/>
</dbReference>
<proteinExistence type="predicted"/>
<organism evidence="7 8">
    <name type="scientific">Seohaeicola nanhaiensis</name>
    <dbReference type="NCBI Taxonomy" id="1387282"/>
    <lineage>
        <taxon>Bacteria</taxon>
        <taxon>Pseudomonadati</taxon>
        <taxon>Pseudomonadota</taxon>
        <taxon>Alphaproteobacteria</taxon>
        <taxon>Rhodobacterales</taxon>
        <taxon>Roseobacteraceae</taxon>
        <taxon>Seohaeicola</taxon>
    </lineage>
</organism>
<dbReference type="InterPro" id="IPR006282">
    <property type="entry name" value="Thi_PPkinase"/>
</dbReference>
<dbReference type="SUPFAM" id="SSF63862">
    <property type="entry name" value="Thiamin pyrophosphokinase, substrate-binding domain"/>
    <property type="match status" value="1"/>
</dbReference>
<reference evidence="8" key="1">
    <citation type="journal article" date="2019" name="Int. J. Syst. Evol. Microbiol.">
        <title>The Global Catalogue of Microorganisms (GCM) 10K type strain sequencing project: providing services to taxonomists for standard genome sequencing and annotation.</title>
        <authorList>
            <consortium name="The Broad Institute Genomics Platform"/>
            <consortium name="The Broad Institute Genome Sequencing Center for Infectious Disease"/>
            <person name="Wu L."/>
            <person name="Ma J."/>
        </authorList>
    </citation>
    <scope>NUCLEOTIDE SEQUENCE [LARGE SCALE GENOMIC DNA]</scope>
    <source>
        <strain evidence="8">CGMCC 4.7283</strain>
    </source>
</reference>
<evidence type="ECO:0000313" key="7">
    <source>
        <dbReference type="EMBL" id="MFC4669946.1"/>
    </source>
</evidence>
<sequence>MSDTIVKSDAPVTLVGGGNVGPGDLSSALRLAPTLVAADSGAGAALREGHVPQVVIGDFDSLTSEDKERIPPGRLFPIDDQDTTDFDKALERISAPLVLGVGFLGARVDHQLAAFSSLMRYRQQSCILIGPEEIVIHMPPRIAFPVDAGEVVSLFPLARVTGRSSGLQWPIDGLVLEPGRRVGTSNRALGGPVTIDTDGPGLLGIFPRHRLEAVAQALRSPRDVAPR</sequence>
<dbReference type="EMBL" id="JBHSGI010000024">
    <property type="protein sequence ID" value="MFC4669946.1"/>
    <property type="molecule type" value="Genomic_DNA"/>
</dbReference>
<keyword evidence="2" id="KW-0547">Nucleotide-binding</keyword>
<accession>A0ABV9KK45</accession>
<evidence type="ECO:0000256" key="3">
    <source>
        <dbReference type="ARBA" id="ARBA00022777"/>
    </source>
</evidence>
<dbReference type="RefSeq" id="WP_380718440.1">
    <property type="nucleotide sequence ID" value="NZ_JBHSGI010000024.1"/>
</dbReference>
<keyword evidence="3" id="KW-0418">Kinase</keyword>
<keyword evidence="8" id="KW-1185">Reference proteome</keyword>
<dbReference type="InterPro" id="IPR007371">
    <property type="entry name" value="TPK_catalytic"/>
</dbReference>
<evidence type="ECO:0000259" key="6">
    <source>
        <dbReference type="SMART" id="SM00983"/>
    </source>
</evidence>
<dbReference type="Gene3D" id="3.40.50.10240">
    <property type="entry name" value="Thiamin pyrophosphokinase, catalytic domain"/>
    <property type="match status" value="1"/>
</dbReference>
<dbReference type="InterPro" id="IPR053149">
    <property type="entry name" value="TPK"/>
</dbReference>
<feature type="domain" description="Thiamin pyrophosphokinase thiamin-binding" evidence="6">
    <location>
        <begin position="132"/>
        <end position="198"/>
    </location>
</feature>
<protein>
    <recommendedName>
        <fullName evidence="5">Thiamine diphosphokinase</fullName>
        <ecNumber evidence="5">2.7.6.2</ecNumber>
    </recommendedName>
</protein>
<keyword evidence="4" id="KW-0067">ATP-binding</keyword>
<dbReference type="Proteomes" id="UP001595973">
    <property type="component" value="Unassembled WGS sequence"/>
</dbReference>
<evidence type="ECO:0000256" key="5">
    <source>
        <dbReference type="NCBIfam" id="TIGR01378"/>
    </source>
</evidence>
<dbReference type="InterPro" id="IPR036371">
    <property type="entry name" value="TPK_B1-bd_sf"/>
</dbReference>
<dbReference type="PANTHER" id="PTHR41299:SF1">
    <property type="entry name" value="THIAMINE PYROPHOSPHOKINASE"/>
    <property type="match status" value="1"/>
</dbReference>
<evidence type="ECO:0000256" key="4">
    <source>
        <dbReference type="ARBA" id="ARBA00022840"/>
    </source>
</evidence>
<dbReference type="NCBIfam" id="TIGR01378">
    <property type="entry name" value="thi_PPkinase"/>
    <property type="match status" value="1"/>
</dbReference>
<keyword evidence="1 7" id="KW-0808">Transferase</keyword>
<dbReference type="InterPro" id="IPR036759">
    <property type="entry name" value="TPK_catalytic_sf"/>
</dbReference>
<dbReference type="Pfam" id="PF04265">
    <property type="entry name" value="TPK_B1_binding"/>
    <property type="match status" value="1"/>
</dbReference>
<dbReference type="EC" id="2.7.6.2" evidence="5"/>
<dbReference type="CDD" id="cd07995">
    <property type="entry name" value="TPK"/>
    <property type="match status" value="1"/>
</dbReference>
<name>A0ABV9KK45_9RHOB</name>
<dbReference type="SMART" id="SM00983">
    <property type="entry name" value="TPK_B1_binding"/>
    <property type="match status" value="1"/>
</dbReference>
<comment type="caution">
    <text evidence="7">The sequence shown here is derived from an EMBL/GenBank/DDBJ whole genome shotgun (WGS) entry which is preliminary data.</text>
</comment>
<dbReference type="InterPro" id="IPR007373">
    <property type="entry name" value="Thiamin_PyroPKinase_B1-bd"/>
</dbReference>